<proteinExistence type="predicted"/>
<dbReference type="InterPro" id="IPR036691">
    <property type="entry name" value="Endo/exonu/phosph_ase_sf"/>
</dbReference>
<dbReference type="Gene3D" id="3.60.10.10">
    <property type="entry name" value="Endonuclease/exonuclease/phosphatase"/>
    <property type="match status" value="1"/>
</dbReference>
<protein>
    <submittedName>
        <fullName evidence="2">Endonuclease</fullName>
    </submittedName>
</protein>
<feature type="domain" description="Endonuclease/exonuclease/phosphatase" evidence="1">
    <location>
        <begin position="6"/>
        <end position="255"/>
    </location>
</feature>
<dbReference type="OrthoDB" id="9793162at2"/>
<dbReference type="EMBL" id="CP051152">
    <property type="protein sequence ID" value="QJQ06953.1"/>
    <property type="molecule type" value="Genomic_DNA"/>
</dbReference>
<dbReference type="GO" id="GO:0004519">
    <property type="term" value="F:endonuclease activity"/>
    <property type="evidence" value="ECO:0007669"/>
    <property type="project" value="UniProtKB-KW"/>
</dbReference>
<accession>A0A6M4A706</accession>
<dbReference type="InterPro" id="IPR051916">
    <property type="entry name" value="GPI-anchor_lipid_remodeler"/>
</dbReference>
<dbReference type="SUPFAM" id="SSF56219">
    <property type="entry name" value="DNase I-like"/>
    <property type="match status" value="1"/>
</dbReference>
<organism evidence="2 3">
    <name type="scientific">Undibacterium piscinae</name>
    <dbReference type="NCBI Taxonomy" id="2495591"/>
    <lineage>
        <taxon>Bacteria</taxon>
        <taxon>Pseudomonadati</taxon>
        <taxon>Pseudomonadota</taxon>
        <taxon>Betaproteobacteria</taxon>
        <taxon>Burkholderiales</taxon>
        <taxon>Oxalobacteraceae</taxon>
        <taxon>Undibacterium</taxon>
    </lineage>
</organism>
<gene>
    <name evidence="2" type="ORF">EJG51_015170</name>
</gene>
<evidence type="ECO:0000313" key="3">
    <source>
        <dbReference type="Proteomes" id="UP000274350"/>
    </source>
</evidence>
<dbReference type="InterPro" id="IPR005135">
    <property type="entry name" value="Endo/exonuclease/phosphatase"/>
</dbReference>
<evidence type="ECO:0000313" key="2">
    <source>
        <dbReference type="EMBL" id="QJQ06953.1"/>
    </source>
</evidence>
<dbReference type="Proteomes" id="UP000274350">
    <property type="component" value="Chromosome"/>
</dbReference>
<dbReference type="PANTHER" id="PTHR14859:SF1">
    <property type="entry name" value="PGAP2-INTERACTING PROTEIN"/>
    <property type="match status" value="1"/>
</dbReference>
<dbReference type="PANTHER" id="PTHR14859">
    <property type="entry name" value="CALCOFLUOR WHITE HYPERSENSITIVE PROTEIN PRECURSOR"/>
    <property type="match status" value="1"/>
</dbReference>
<sequence length="269" mass="30054">MKLRIATYNIHKGVSAFGRKARIHGLKDAINLLDADLVFLQEVQGQHDYHAEIHTRWPEMGQHAFIAGDTHEVAYGMNAVYQHGHHGNALLSRFSISSSINYDVSDHAYEQRGILHVVIRVGSIDVHCFVIHLGLFATSRRRQVQALISEIQNKLPADAPLIIAGDFNDWSKGLSQTLYQQLGVREAFDSERAQGASLLTLSGMRGLLTQPRFKHAHTFPAEMPCLCLDRVYLRGFQVEQAEVLRGAPWTTLSDHVPIVVTLDFAAGRT</sequence>
<keyword evidence="3" id="KW-1185">Reference proteome</keyword>
<reference evidence="2 3" key="1">
    <citation type="journal article" date="2019" name="Int. J. Syst. Evol. Microbiol.">
        <title>Undibacterium piscinae sp. nov., isolated from Korean shiner intestine.</title>
        <authorList>
            <person name="Lee S.Y."/>
            <person name="Kang W."/>
            <person name="Kim P.S."/>
            <person name="Kim H.S."/>
            <person name="Sung H."/>
            <person name="Shin N.R."/>
            <person name="Whon T.W."/>
            <person name="Yun J.H."/>
            <person name="Lee J.Y."/>
            <person name="Lee J.Y."/>
            <person name="Jung M.J."/>
            <person name="Jeong Y.S."/>
            <person name="Tak E.J."/>
            <person name="Han J.E."/>
            <person name="Hyun D.W."/>
            <person name="Kang M.S."/>
            <person name="Lee K.E."/>
            <person name="Lee B.H."/>
            <person name="Bae J.W."/>
        </authorList>
    </citation>
    <scope>NUCLEOTIDE SEQUENCE [LARGE SCALE GENOMIC DNA]</scope>
    <source>
        <strain evidence="2 3">S11R28</strain>
    </source>
</reference>
<keyword evidence="2" id="KW-0255">Endonuclease</keyword>
<name>A0A6M4A706_9BURK</name>
<keyword evidence="2" id="KW-0540">Nuclease</keyword>
<dbReference type="Pfam" id="PF03372">
    <property type="entry name" value="Exo_endo_phos"/>
    <property type="match status" value="1"/>
</dbReference>
<dbReference type="GO" id="GO:0006506">
    <property type="term" value="P:GPI anchor biosynthetic process"/>
    <property type="evidence" value="ECO:0007669"/>
    <property type="project" value="TreeGrafter"/>
</dbReference>
<evidence type="ECO:0000259" key="1">
    <source>
        <dbReference type="Pfam" id="PF03372"/>
    </source>
</evidence>
<keyword evidence="2" id="KW-0378">Hydrolase</keyword>
<dbReference type="GO" id="GO:0016020">
    <property type="term" value="C:membrane"/>
    <property type="evidence" value="ECO:0007669"/>
    <property type="project" value="GOC"/>
</dbReference>
<dbReference type="AlphaFoldDB" id="A0A6M4A706"/>
<dbReference type="KEGG" id="upi:EJG51_015170"/>